<keyword evidence="2" id="KW-1185">Reference proteome</keyword>
<protein>
    <recommendedName>
        <fullName evidence="3">NADH dehydrogenase [ubiquinone] 1 alpha subcomplex assembly factor 3</fullName>
    </recommendedName>
</protein>
<dbReference type="GO" id="GO:0032981">
    <property type="term" value="P:mitochondrial respiratory chain complex I assembly"/>
    <property type="evidence" value="ECO:0007669"/>
    <property type="project" value="TreeGrafter"/>
</dbReference>
<dbReference type="RefSeq" id="XP_049182017.1">
    <property type="nucleotide sequence ID" value="XM_049326695.1"/>
</dbReference>
<dbReference type="GO" id="GO:0005743">
    <property type="term" value="C:mitochondrial inner membrane"/>
    <property type="evidence" value="ECO:0007669"/>
    <property type="project" value="TreeGrafter"/>
</dbReference>
<organism evidence="1 2">
    <name type="scientific">Candida oxycetoniae</name>
    <dbReference type="NCBI Taxonomy" id="497107"/>
    <lineage>
        <taxon>Eukaryota</taxon>
        <taxon>Fungi</taxon>
        <taxon>Dikarya</taxon>
        <taxon>Ascomycota</taxon>
        <taxon>Saccharomycotina</taxon>
        <taxon>Pichiomycetes</taxon>
        <taxon>Debaryomycetaceae</taxon>
        <taxon>Candida/Lodderomyces clade</taxon>
        <taxon>Candida</taxon>
    </lineage>
</organism>
<sequence length="228" mass="25519">MFKHHHIFSSVSIEALTHCRRLHYTQPRLGLFGNGDRPSSNSKHRSLFQTDANDPMSFFKPANNSKPPVNPADILKKNDILMYSNKPNNYIESIKKNGFHLSNNYLVTSPDSNGDIIGLCLVDSETFEVNLGKGNGNDDVMKFEIKDHLVTFSDHVLSVFTKVHPKPELVVIGLGKRSRMLSPKNKNWFSNMGIQLEISDSVNSGQIFDLLSTERPGVIGAFLLPPNI</sequence>
<reference evidence="1" key="1">
    <citation type="journal article" date="2022" name="DNA Res.">
        <title>Genome analysis of five recently described species of the CUG-Ser clade uncovers Candida theae as a new hybrid lineage with pathogenic potential in the Candida parapsilosis species complex.</title>
        <authorList>
            <person name="Mixao V."/>
            <person name="Del Olmo V."/>
            <person name="Hegedusova E."/>
            <person name="Saus E."/>
            <person name="Pryszcz L."/>
            <person name="Cillingova A."/>
            <person name="Nosek J."/>
            <person name="Gabaldon T."/>
        </authorList>
    </citation>
    <scope>NUCLEOTIDE SEQUENCE</scope>
    <source>
        <strain evidence="1">CBS 10844</strain>
    </source>
</reference>
<dbReference type="SUPFAM" id="SSF64076">
    <property type="entry name" value="MTH938-like"/>
    <property type="match status" value="1"/>
</dbReference>
<name>A0AAI9T0P5_9ASCO</name>
<evidence type="ECO:0008006" key="3">
    <source>
        <dbReference type="Google" id="ProtNLM"/>
    </source>
</evidence>
<dbReference type="PANTHER" id="PTHR21192:SF2">
    <property type="entry name" value="NADH DEHYDROGENASE [UBIQUINONE] 1 ALPHA SUBCOMPLEX ASSEMBLY FACTOR 3"/>
    <property type="match status" value="1"/>
</dbReference>
<dbReference type="Proteomes" id="UP001202479">
    <property type="component" value="Unassembled WGS sequence"/>
</dbReference>
<dbReference type="Gene3D" id="3.40.1230.10">
    <property type="entry name" value="MTH938-like"/>
    <property type="match status" value="1"/>
</dbReference>
<dbReference type="PANTHER" id="PTHR21192">
    <property type="entry name" value="NUCLEAR PROTEIN E3-3"/>
    <property type="match status" value="1"/>
</dbReference>
<evidence type="ECO:0000313" key="2">
    <source>
        <dbReference type="Proteomes" id="UP001202479"/>
    </source>
</evidence>
<gene>
    <name evidence="1" type="ORF">KGF56_000752</name>
</gene>
<evidence type="ECO:0000313" key="1">
    <source>
        <dbReference type="EMBL" id="KAI3406272.2"/>
    </source>
</evidence>
<proteinExistence type="predicted"/>
<dbReference type="Pfam" id="PF04430">
    <property type="entry name" value="DUF498"/>
    <property type="match status" value="1"/>
</dbReference>
<comment type="caution">
    <text evidence="1">The sequence shown here is derived from an EMBL/GenBank/DDBJ whole genome shotgun (WGS) entry which is preliminary data.</text>
</comment>
<dbReference type="InterPro" id="IPR007523">
    <property type="entry name" value="NDUFAF3/AAMDC"/>
</dbReference>
<dbReference type="GeneID" id="73378369"/>
<dbReference type="InterPro" id="IPR036748">
    <property type="entry name" value="MTH938-like_sf"/>
</dbReference>
<dbReference type="EMBL" id="JAHUZD010000024">
    <property type="protein sequence ID" value="KAI3406272.2"/>
    <property type="molecule type" value="Genomic_DNA"/>
</dbReference>
<dbReference type="AlphaFoldDB" id="A0AAI9T0P5"/>
<accession>A0AAI9T0P5</accession>